<organism evidence="1 2">
    <name type="scientific">Rubinisphaera italica</name>
    <dbReference type="NCBI Taxonomy" id="2527969"/>
    <lineage>
        <taxon>Bacteria</taxon>
        <taxon>Pseudomonadati</taxon>
        <taxon>Planctomycetota</taxon>
        <taxon>Planctomycetia</taxon>
        <taxon>Planctomycetales</taxon>
        <taxon>Planctomycetaceae</taxon>
        <taxon>Rubinisphaera</taxon>
    </lineage>
</organism>
<dbReference type="AlphaFoldDB" id="A0A5C5XJR9"/>
<keyword evidence="2" id="KW-1185">Reference proteome</keyword>
<evidence type="ECO:0000313" key="1">
    <source>
        <dbReference type="EMBL" id="TWT63447.1"/>
    </source>
</evidence>
<name>A0A5C5XJR9_9PLAN</name>
<proteinExistence type="predicted"/>
<accession>A0A5C5XJR9</accession>
<reference evidence="1 2" key="1">
    <citation type="submission" date="2019-02" db="EMBL/GenBank/DDBJ databases">
        <title>Deep-cultivation of Planctomycetes and their phenomic and genomic characterization uncovers novel biology.</title>
        <authorList>
            <person name="Wiegand S."/>
            <person name="Jogler M."/>
            <person name="Boedeker C."/>
            <person name="Pinto D."/>
            <person name="Vollmers J."/>
            <person name="Rivas-Marin E."/>
            <person name="Kohn T."/>
            <person name="Peeters S.H."/>
            <person name="Heuer A."/>
            <person name="Rast P."/>
            <person name="Oberbeckmann S."/>
            <person name="Bunk B."/>
            <person name="Jeske O."/>
            <person name="Meyerdierks A."/>
            <person name="Storesund J.E."/>
            <person name="Kallscheuer N."/>
            <person name="Luecker S."/>
            <person name="Lage O.M."/>
            <person name="Pohl T."/>
            <person name="Merkel B.J."/>
            <person name="Hornburger P."/>
            <person name="Mueller R.-W."/>
            <person name="Bruemmer F."/>
            <person name="Labrenz M."/>
            <person name="Spormann A.M."/>
            <person name="Op Den Camp H."/>
            <person name="Overmann J."/>
            <person name="Amann R."/>
            <person name="Jetten M.S.M."/>
            <person name="Mascher T."/>
            <person name="Medema M.H."/>
            <person name="Devos D.P."/>
            <person name="Kaster A.-K."/>
            <person name="Ovreas L."/>
            <person name="Rohde M."/>
            <person name="Galperin M.Y."/>
            <person name="Jogler C."/>
        </authorList>
    </citation>
    <scope>NUCLEOTIDE SEQUENCE [LARGE SCALE GENOMIC DNA]</scope>
    <source>
        <strain evidence="1 2">Pan54</strain>
    </source>
</reference>
<sequence length="79" mass="8499">MHFSAMTMTIGVLQEQTKRAESPDTKRQPQFKQNACYCGKHNTVVDFCGFKVNYPLLFRGPALMASASAAASAAITAAA</sequence>
<dbReference type="Proteomes" id="UP000316095">
    <property type="component" value="Unassembled WGS sequence"/>
</dbReference>
<comment type="caution">
    <text evidence="1">The sequence shown here is derived from an EMBL/GenBank/DDBJ whole genome shotgun (WGS) entry which is preliminary data.</text>
</comment>
<gene>
    <name evidence="1" type="ORF">Pan54_42000</name>
</gene>
<evidence type="ECO:0000313" key="2">
    <source>
        <dbReference type="Proteomes" id="UP000316095"/>
    </source>
</evidence>
<dbReference type="EMBL" id="SJPG01000001">
    <property type="protein sequence ID" value="TWT63447.1"/>
    <property type="molecule type" value="Genomic_DNA"/>
</dbReference>
<protein>
    <submittedName>
        <fullName evidence="1">Uncharacterized protein</fullName>
    </submittedName>
</protein>